<dbReference type="RefSeq" id="WP_188935986.1">
    <property type="nucleotide sequence ID" value="NZ_BMJC01000005.1"/>
</dbReference>
<evidence type="ECO:0000256" key="4">
    <source>
        <dbReference type="ARBA" id="ARBA00023284"/>
    </source>
</evidence>
<feature type="domain" description="Thioredoxin" evidence="5">
    <location>
        <begin position="36"/>
        <end position="182"/>
    </location>
</feature>
<dbReference type="InterPro" id="IPR013766">
    <property type="entry name" value="Thioredoxin_domain"/>
</dbReference>
<dbReference type="SUPFAM" id="SSF52833">
    <property type="entry name" value="Thioredoxin-like"/>
    <property type="match status" value="1"/>
</dbReference>
<dbReference type="CDD" id="cd02966">
    <property type="entry name" value="TlpA_like_family"/>
    <property type="match status" value="1"/>
</dbReference>
<keyword evidence="4" id="KW-0676">Redox-active center</keyword>
<dbReference type="PANTHER" id="PTHR42852">
    <property type="entry name" value="THIOL:DISULFIDE INTERCHANGE PROTEIN DSBE"/>
    <property type="match status" value="1"/>
</dbReference>
<evidence type="ECO:0000313" key="7">
    <source>
        <dbReference type="Proteomes" id="UP000607559"/>
    </source>
</evidence>
<evidence type="ECO:0000259" key="5">
    <source>
        <dbReference type="PROSITE" id="PS51352"/>
    </source>
</evidence>
<dbReference type="EMBL" id="BMJC01000005">
    <property type="protein sequence ID" value="GGB15829.1"/>
    <property type="molecule type" value="Genomic_DNA"/>
</dbReference>
<dbReference type="PANTHER" id="PTHR42852:SF6">
    <property type="entry name" value="THIOL:DISULFIDE INTERCHANGE PROTEIN DSBE"/>
    <property type="match status" value="1"/>
</dbReference>
<comment type="caution">
    <text evidence="6">The sequence shown here is derived from an EMBL/GenBank/DDBJ whole genome shotgun (WGS) entry which is preliminary data.</text>
</comment>
<protein>
    <recommendedName>
        <fullName evidence="5">Thioredoxin domain-containing protein</fullName>
    </recommendedName>
</protein>
<dbReference type="GO" id="GO:0017004">
    <property type="term" value="P:cytochrome complex assembly"/>
    <property type="evidence" value="ECO:0007669"/>
    <property type="project" value="UniProtKB-KW"/>
</dbReference>
<dbReference type="Proteomes" id="UP000607559">
    <property type="component" value="Unassembled WGS sequence"/>
</dbReference>
<accession>A0A8J2UGW3</accession>
<reference evidence="6" key="1">
    <citation type="journal article" date="2014" name="Int. J. Syst. Evol. Microbiol.">
        <title>Complete genome sequence of Corynebacterium casei LMG S-19264T (=DSM 44701T), isolated from a smear-ripened cheese.</title>
        <authorList>
            <consortium name="US DOE Joint Genome Institute (JGI-PGF)"/>
            <person name="Walter F."/>
            <person name="Albersmeier A."/>
            <person name="Kalinowski J."/>
            <person name="Ruckert C."/>
        </authorList>
    </citation>
    <scope>NUCLEOTIDE SEQUENCE</scope>
    <source>
        <strain evidence="6">CGMCC 1.15448</strain>
    </source>
</reference>
<keyword evidence="3" id="KW-1015">Disulfide bond</keyword>
<dbReference type="AlphaFoldDB" id="A0A8J2UGW3"/>
<evidence type="ECO:0000313" key="6">
    <source>
        <dbReference type="EMBL" id="GGB15829.1"/>
    </source>
</evidence>
<dbReference type="InterPro" id="IPR050553">
    <property type="entry name" value="Thioredoxin_ResA/DsbE_sf"/>
</dbReference>
<sequence>MKTTLFLFSLLISIASKSQLTDSSWLVTKYLPRFYTDTGKYLPDTRFIDTNHNEKTLKDYKGKILYVDIWATWCGSCLVKFPYEAQLLKRLKNIHLDSLIQFININIDDSERQWTNALKKYGPVGINLYCNDTALLTKWNLAAVPVYILLDSSGKVLGKNISQPDEAGTIDYILYAATKGLHPVQALWKMNEQHQLMAKYRTSKAFTDPEYAEWFSMTIQSFIEFQEWRQKLHSR</sequence>
<organism evidence="6 7">
    <name type="scientific">Puia dinghuensis</name>
    <dbReference type="NCBI Taxonomy" id="1792502"/>
    <lineage>
        <taxon>Bacteria</taxon>
        <taxon>Pseudomonadati</taxon>
        <taxon>Bacteroidota</taxon>
        <taxon>Chitinophagia</taxon>
        <taxon>Chitinophagales</taxon>
        <taxon>Chitinophagaceae</taxon>
        <taxon>Puia</taxon>
    </lineage>
</organism>
<dbReference type="Pfam" id="PF08534">
    <property type="entry name" value="Redoxin"/>
    <property type="match status" value="1"/>
</dbReference>
<name>A0A8J2UGW3_9BACT</name>
<dbReference type="Gene3D" id="3.40.30.10">
    <property type="entry name" value="Glutaredoxin"/>
    <property type="match status" value="1"/>
</dbReference>
<dbReference type="InterPro" id="IPR036249">
    <property type="entry name" value="Thioredoxin-like_sf"/>
</dbReference>
<dbReference type="GO" id="GO:0030313">
    <property type="term" value="C:cell envelope"/>
    <property type="evidence" value="ECO:0007669"/>
    <property type="project" value="UniProtKB-SubCell"/>
</dbReference>
<keyword evidence="2" id="KW-0201">Cytochrome c-type biogenesis</keyword>
<evidence type="ECO:0000256" key="2">
    <source>
        <dbReference type="ARBA" id="ARBA00022748"/>
    </source>
</evidence>
<reference evidence="6" key="2">
    <citation type="submission" date="2020-09" db="EMBL/GenBank/DDBJ databases">
        <authorList>
            <person name="Sun Q."/>
            <person name="Zhou Y."/>
        </authorList>
    </citation>
    <scope>NUCLEOTIDE SEQUENCE</scope>
    <source>
        <strain evidence="6">CGMCC 1.15448</strain>
    </source>
</reference>
<dbReference type="InterPro" id="IPR013740">
    <property type="entry name" value="Redoxin"/>
</dbReference>
<gene>
    <name evidence="6" type="ORF">GCM10011511_44590</name>
</gene>
<evidence type="ECO:0000256" key="3">
    <source>
        <dbReference type="ARBA" id="ARBA00023157"/>
    </source>
</evidence>
<dbReference type="GO" id="GO:0016491">
    <property type="term" value="F:oxidoreductase activity"/>
    <property type="evidence" value="ECO:0007669"/>
    <property type="project" value="InterPro"/>
</dbReference>
<dbReference type="PROSITE" id="PS51352">
    <property type="entry name" value="THIOREDOXIN_2"/>
    <property type="match status" value="1"/>
</dbReference>
<proteinExistence type="predicted"/>
<evidence type="ECO:0000256" key="1">
    <source>
        <dbReference type="ARBA" id="ARBA00004196"/>
    </source>
</evidence>
<keyword evidence="7" id="KW-1185">Reference proteome</keyword>
<comment type="subcellular location">
    <subcellularLocation>
        <location evidence="1">Cell envelope</location>
    </subcellularLocation>
</comment>